<dbReference type="InterPro" id="IPR006009">
    <property type="entry name" value="GlcNAc_MurG"/>
</dbReference>
<dbReference type="GO" id="GO:0071555">
    <property type="term" value="P:cell wall organization"/>
    <property type="evidence" value="ECO:0007669"/>
    <property type="project" value="UniProtKB-KW"/>
</dbReference>
<dbReference type="PANTHER" id="PTHR21015">
    <property type="entry name" value="UDP-N-ACETYLGLUCOSAMINE--N-ACETYLMURAMYL-(PENTAPEPTIDE) PYROPHOSPHORYL-UNDECAPRENOL N-ACETYLGLUCOSAMINE TRANSFERASE 1"/>
    <property type="match status" value="1"/>
</dbReference>
<keyword evidence="1" id="KW-1003">Cell membrane</keyword>
<feature type="binding site" evidence="1">
    <location>
        <position position="285"/>
    </location>
    <ligand>
        <name>UDP-N-acetyl-alpha-D-glucosamine</name>
        <dbReference type="ChEBI" id="CHEBI:57705"/>
    </ligand>
</feature>
<dbReference type="Pfam" id="PF04101">
    <property type="entry name" value="Glyco_tran_28_C"/>
    <property type="match status" value="1"/>
</dbReference>
<dbReference type="NCBIfam" id="TIGR01133">
    <property type="entry name" value="murG"/>
    <property type="match status" value="1"/>
</dbReference>
<dbReference type="HAMAP" id="MF_00033">
    <property type="entry name" value="MurG"/>
    <property type="match status" value="1"/>
</dbReference>
<keyword evidence="1" id="KW-0472">Membrane</keyword>
<name>A0A6G7PXT4_9BACT</name>
<dbReference type="Pfam" id="PF03033">
    <property type="entry name" value="Glyco_transf_28"/>
    <property type="match status" value="1"/>
</dbReference>
<gene>
    <name evidence="1 2" type="primary">murG</name>
    <name evidence="2" type="ORF">G4V39_09575</name>
</gene>
<feature type="binding site" evidence="1">
    <location>
        <position position="241"/>
    </location>
    <ligand>
        <name>UDP-N-acetyl-alpha-D-glucosamine</name>
        <dbReference type="ChEBI" id="CHEBI:57705"/>
    </ligand>
</feature>
<protein>
    <recommendedName>
        <fullName evidence="1">UDP-N-acetylglucosamine--N-acetylmuramyl-(pentapeptide) pyrophosphoryl-undecaprenol N-acetylglucosamine transferase</fullName>
        <ecNumber evidence="1">2.4.1.227</ecNumber>
    </recommendedName>
    <alternativeName>
        <fullName evidence="1">Undecaprenyl-PP-MurNAc-pentapeptide-UDPGlcNAc GlcNAc transferase</fullName>
    </alternativeName>
</protein>
<proteinExistence type="inferred from homology"/>
<comment type="caution">
    <text evidence="1">Lacks conserved residue(s) required for the propagation of feature annotation.</text>
</comment>
<comment type="catalytic activity">
    <reaction evidence="1">
        <text>di-trans,octa-cis-undecaprenyl diphospho-N-acetyl-alpha-D-muramoyl-L-alanyl-D-glutamyl-meso-2,6-diaminopimeloyl-D-alanyl-D-alanine + UDP-N-acetyl-alpha-D-glucosamine = di-trans,octa-cis-undecaprenyl diphospho-[N-acetyl-alpha-D-glucosaminyl-(1-&gt;4)]-N-acetyl-alpha-D-muramoyl-L-alanyl-D-glutamyl-meso-2,6-diaminopimeloyl-D-alanyl-D-alanine + UDP + H(+)</text>
        <dbReference type="Rhea" id="RHEA:31227"/>
        <dbReference type="ChEBI" id="CHEBI:15378"/>
        <dbReference type="ChEBI" id="CHEBI:57705"/>
        <dbReference type="ChEBI" id="CHEBI:58223"/>
        <dbReference type="ChEBI" id="CHEBI:61387"/>
        <dbReference type="ChEBI" id="CHEBI:61388"/>
        <dbReference type="EC" id="2.4.1.227"/>
    </reaction>
</comment>
<keyword evidence="1 2" id="KW-0808">Transferase</keyword>
<keyword evidence="1" id="KW-0132">Cell division</keyword>
<reference evidence="2 3" key="1">
    <citation type="submission" date="2020-02" db="EMBL/GenBank/DDBJ databases">
        <title>Genome analysis of Thermosulfuriphilus ammonigenes ST65T, an anaerobic thermophilic chemolithoautotrophic bacterium isolated from a deep-sea hydrothermal vent.</title>
        <authorList>
            <person name="Slobodkina G."/>
            <person name="Allioux M."/>
            <person name="Merkel A."/>
            <person name="Alain K."/>
            <person name="Jebbar M."/>
            <person name="Slobodkin A."/>
        </authorList>
    </citation>
    <scope>NUCLEOTIDE SEQUENCE [LARGE SCALE GENOMIC DNA]</scope>
    <source>
        <strain evidence="2 3">ST65</strain>
    </source>
</reference>
<dbReference type="Proteomes" id="UP000502179">
    <property type="component" value="Chromosome"/>
</dbReference>
<feature type="binding site" evidence="1">
    <location>
        <position position="163"/>
    </location>
    <ligand>
        <name>UDP-N-acetyl-alpha-D-glucosamine</name>
        <dbReference type="ChEBI" id="CHEBI:57705"/>
    </ligand>
</feature>
<dbReference type="KEGG" id="tav:G4V39_09575"/>
<dbReference type="GO" id="GO:0005975">
    <property type="term" value="P:carbohydrate metabolic process"/>
    <property type="evidence" value="ECO:0007669"/>
    <property type="project" value="InterPro"/>
</dbReference>
<dbReference type="InterPro" id="IPR007235">
    <property type="entry name" value="Glyco_trans_28_C"/>
</dbReference>
<organism evidence="2 3">
    <name type="scientific">Thermosulfuriphilus ammonigenes</name>
    <dbReference type="NCBI Taxonomy" id="1936021"/>
    <lineage>
        <taxon>Bacteria</taxon>
        <taxon>Pseudomonadati</taxon>
        <taxon>Thermodesulfobacteriota</taxon>
        <taxon>Thermodesulfobacteria</taxon>
        <taxon>Thermodesulfobacteriales</taxon>
        <taxon>Thermodesulfobacteriaceae</taxon>
        <taxon>Thermosulfuriphilus</taxon>
    </lineage>
</organism>
<dbReference type="GO" id="GO:0008360">
    <property type="term" value="P:regulation of cell shape"/>
    <property type="evidence" value="ECO:0007669"/>
    <property type="project" value="UniProtKB-KW"/>
</dbReference>
<keyword evidence="1" id="KW-0573">Peptidoglycan synthesis</keyword>
<dbReference type="Gene3D" id="3.40.50.2000">
    <property type="entry name" value="Glycogen Phosphorylase B"/>
    <property type="match status" value="2"/>
</dbReference>
<dbReference type="GO" id="GO:0050511">
    <property type="term" value="F:undecaprenyldiphospho-muramoylpentapeptide beta-N-acetylglucosaminyltransferase activity"/>
    <property type="evidence" value="ECO:0007669"/>
    <property type="project" value="UniProtKB-UniRule"/>
</dbReference>
<feature type="binding site" evidence="1">
    <location>
        <begin position="10"/>
        <end position="12"/>
    </location>
    <ligand>
        <name>UDP-N-acetyl-alpha-D-glucosamine</name>
        <dbReference type="ChEBI" id="CHEBI:57705"/>
    </ligand>
</feature>
<comment type="similarity">
    <text evidence="1">Belongs to the glycosyltransferase 28 family. MurG subfamily.</text>
</comment>
<evidence type="ECO:0000256" key="1">
    <source>
        <dbReference type="HAMAP-Rule" id="MF_00033"/>
    </source>
</evidence>
<dbReference type="CDD" id="cd03785">
    <property type="entry name" value="GT28_MurG"/>
    <property type="match status" value="1"/>
</dbReference>
<keyword evidence="3" id="KW-1185">Reference proteome</keyword>
<dbReference type="InterPro" id="IPR004276">
    <property type="entry name" value="GlycoTrans_28_N"/>
</dbReference>
<feature type="binding site" evidence="1">
    <location>
        <position position="185"/>
    </location>
    <ligand>
        <name>UDP-N-acetyl-alpha-D-glucosamine</name>
        <dbReference type="ChEBI" id="CHEBI:57705"/>
    </ligand>
</feature>
<dbReference type="EMBL" id="CP048877">
    <property type="protein sequence ID" value="QIJ72505.1"/>
    <property type="molecule type" value="Genomic_DNA"/>
</dbReference>
<keyword evidence="1 2" id="KW-0328">Glycosyltransferase</keyword>
<dbReference type="AlphaFoldDB" id="A0A6G7PXT4"/>
<dbReference type="GO" id="GO:0005886">
    <property type="term" value="C:plasma membrane"/>
    <property type="evidence" value="ECO:0007669"/>
    <property type="project" value="UniProtKB-SubCell"/>
</dbReference>
<accession>A0A6G7PXT4</accession>
<evidence type="ECO:0000313" key="3">
    <source>
        <dbReference type="Proteomes" id="UP000502179"/>
    </source>
</evidence>
<dbReference type="GO" id="GO:0051301">
    <property type="term" value="P:cell division"/>
    <property type="evidence" value="ECO:0007669"/>
    <property type="project" value="UniProtKB-KW"/>
</dbReference>
<dbReference type="GO" id="GO:0009252">
    <property type="term" value="P:peptidoglycan biosynthetic process"/>
    <property type="evidence" value="ECO:0007669"/>
    <property type="project" value="UniProtKB-UniRule"/>
</dbReference>
<evidence type="ECO:0000313" key="2">
    <source>
        <dbReference type="EMBL" id="QIJ72505.1"/>
    </source>
</evidence>
<dbReference type="EC" id="2.4.1.227" evidence="1"/>
<sequence length="368" mass="39790">MRLVIAGGGTGGHLFPGLAVARAAKEAGERVLFISSGRALETGLLKEAGLPTARLSPRAFLGRGLGGKFLAILTLARETTKAIAILRSFKAQVVLGLGGYTSLPVILAARILRIPAAVHEQNAVPGLANRLAARVANKILVSFEVSRRHFPAAKVVVTGNPVRLELQRPRTREIPHPCLLVLGGSQGARRLNQVLPETVARLKKTWPNLTVIHQSGTGQEESLRATYNRWGVPEAMVYPFISDMAWAYAQADLVISRAGATTSAELSCLGKPAILVPYPYAGGHQRENARAFAEIGGALMMEERELTPASLARVIKDLLQDSRRLEIMAQRARELWLWGDPGQILQELENLLSDTEEAACTRDSISTL</sequence>
<comment type="function">
    <text evidence="1">Cell wall formation. Catalyzes the transfer of a GlcNAc subunit on undecaprenyl-pyrophosphoryl-MurNAc-pentapeptide (lipid intermediate I) to form undecaprenyl-pyrophosphoryl-MurNAc-(pentapeptide)GlcNAc (lipid intermediate II).</text>
</comment>
<keyword evidence="1" id="KW-0133">Cell shape</keyword>
<dbReference type="PANTHER" id="PTHR21015:SF22">
    <property type="entry name" value="GLYCOSYLTRANSFERASE"/>
    <property type="match status" value="1"/>
</dbReference>
<dbReference type="RefSeq" id="WP_166032722.1">
    <property type="nucleotide sequence ID" value="NZ_CP048877.1"/>
</dbReference>
<dbReference type="UniPathway" id="UPA00219"/>
<comment type="subcellular location">
    <subcellularLocation>
        <location evidence="1">Cell membrane</location>
        <topology evidence="1">Peripheral membrane protein</topology>
        <orientation evidence="1">Cytoplasmic side</orientation>
    </subcellularLocation>
</comment>
<keyword evidence="1" id="KW-0961">Cell wall biogenesis/degradation</keyword>
<keyword evidence="1" id="KW-0131">Cell cycle</keyword>
<dbReference type="SUPFAM" id="SSF53756">
    <property type="entry name" value="UDP-Glycosyltransferase/glycogen phosphorylase"/>
    <property type="match status" value="1"/>
</dbReference>
<feature type="binding site" evidence="1">
    <location>
        <position position="122"/>
    </location>
    <ligand>
        <name>UDP-N-acetyl-alpha-D-glucosamine</name>
        <dbReference type="ChEBI" id="CHEBI:57705"/>
    </ligand>
</feature>
<comment type="pathway">
    <text evidence="1">Cell wall biogenesis; peptidoglycan biosynthesis.</text>
</comment>